<protein>
    <recommendedName>
        <fullName evidence="2">Homing endonuclease LAGLIDADG domain-containing protein</fullName>
    </recommendedName>
</protein>
<dbReference type="EMBL" id="BARW01017139">
    <property type="protein sequence ID" value="GAI99295.1"/>
    <property type="molecule type" value="Genomic_DNA"/>
</dbReference>
<evidence type="ECO:0000313" key="1">
    <source>
        <dbReference type="EMBL" id="GAI99295.1"/>
    </source>
</evidence>
<dbReference type="Gene3D" id="3.10.28.10">
    <property type="entry name" value="Homing endonucleases"/>
    <property type="match status" value="1"/>
</dbReference>
<gene>
    <name evidence="1" type="ORF">S12H4_29675</name>
</gene>
<name>X1UHD6_9ZZZZ</name>
<accession>X1UHD6</accession>
<dbReference type="AlphaFoldDB" id="X1UHD6"/>
<comment type="caution">
    <text evidence="1">The sequence shown here is derived from an EMBL/GenBank/DDBJ whole genome shotgun (WGS) entry which is preliminary data.</text>
</comment>
<organism evidence="1">
    <name type="scientific">marine sediment metagenome</name>
    <dbReference type="NCBI Taxonomy" id="412755"/>
    <lineage>
        <taxon>unclassified sequences</taxon>
        <taxon>metagenomes</taxon>
        <taxon>ecological metagenomes</taxon>
    </lineage>
</organism>
<proteinExistence type="predicted"/>
<evidence type="ECO:0008006" key="2">
    <source>
        <dbReference type="Google" id="ProtNLM"/>
    </source>
</evidence>
<dbReference type="InterPro" id="IPR027434">
    <property type="entry name" value="Homing_endonucl"/>
</dbReference>
<dbReference type="SUPFAM" id="SSF55608">
    <property type="entry name" value="Homing endonucleases"/>
    <property type="match status" value="1"/>
</dbReference>
<reference evidence="1" key="1">
    <citation type="journal article" date="2014" name="Front. Microbiol.">
        <title>High frequency of phylogenetically diverse reductive dehalogenase-homologous genes in deep subseafloor sedimentary metagenomes.</title>
        <authorList>
            <person name="Kawai M."/>
            <person name="Futagami T."/>
            <person name="Toyoda A."/>
            <person name="Takaki Y."/>
            <person name="Nishi S."/>
            <person name="Hori S."/>
            <person name="Arai W."/>
            <person name="Tsubouchi T."/>
            <person name="Morono Y."/>
            <person name="Uchiyama I."/>
            <person name="Ito T."/>
            <person name="Fujiyama A."/>
            <person name="Inagaki F."/>
            <person name="Takami H."/>
        </authorList>
    </citation>
    <scope>NUCLEOTIDE SEQUENCE</scope>
    <source>
        <strain evidence="1">Expedition CK06-06</strain>
    </source>
</reference>
<sequence>MVSKKLYRDINWMKYHYGDLEESTCKIAKTCDCNPCTVWCWLRKFQIKTRGASEAQCLSSNHVEITKGLTEFLNGLLLGDGCLETSGWTSQYKNSSSKEVYLEWLKGRFGDYKIEQSGHIFERESWHTFPGSGARLLRDITYYYSSRRYVELDSFQKIFYRKLTEVELLEKPWR</sequence>
<feature type="non-terminal residue" evidence="1">
    <location>
        <position position="174"/>
    </location>
</feature>